<proteinExistence type="predicted"/>
<name>Q134N1_RHOPS</name>
<dbReference type="Proteomes" id="UP000001818">
    <property type="component" value="Chromosome"/>
</dbReference>
<protein>
    <submittedName>
        <fullName evidence="1">Uncharacterized protein</fullName>
    </submittedName>
</protein>
<organism evidence="1 2">
    <name type="scientific">Rhodopseudomonas palustris (strain BisB5)</name>
    <dbReference type="NCBI Taxonomy" id="316057"/>
    <lineage>
        <taxon>Bacteria</taxon>
        <taxon>Pseudomonadati</taxon>
        <taxon>Pseudomonadota</taxon>
        <taxon>Alphaproteobacteria</taxon>
        <taxon>Hyphomicrobiales</taxon>
        <taxon>Nitrobacteraceae</taxon>
        <taxon>Rhodopseudomonas</taxon>
    </lineage>
</organism>
<evidence type="ECO:0000313" key="2">
    <source>
        <dbReference type="Proteomes" id="UP000001818"/>
    </source>
</evidence>
<accession>Q134N1</accession>
<gene>
    <name evidence="1" type="ordered locus">RPD_3233</name>
</gene>
<reference evidence="1 2" key="1">
    <citation type="submission" date="2006-03" db="EMBL/GenBank/DDBJ databases">
        <title>Complete sequence of Rhodopseudomonas palustris BisB5.</title>
        <authorList>
            <consortium name="US DOE Joint Genome Institute"/>
            <person name="Copeland A."/>
            <person name="Lucas S."/>
            <person name="Lapidus A."/>
            <person name="Barry K."/>
            <person name="Detter J.C."/>
            <person name="Glavina del Rio T."/>
            <person name="Hammon N."/>
            <person name="Israni S."/>
            <person name="Dalin E."/>
            <person name="Tice H."/>
            <person name="Pitluck S."/>
            <person name="Chain P."/>
            <person name="Malfatti S."/>
            <person name="Shin M."/>
            <person name="Vergez L."/>
            <person name="Schmutz J."/>
            <person name="Larimer F."/>
            <person name="Land M."/>
            <person name="Hauser L."/>
            <person name="Pelletier D.A."/>
            <person name="Kyrpides N."/>
            <person name="Lykidis A."/>
            <person name="Oda Y."/>
            <person name="Harwood C.S."/>
            <person name="Richardson P."/>
        </authorList>
    </citation>
    <scope>NUCLEOTIDE SEQUENCE [LARGE SCALE GENOMIC DNA]</scope>
    <source>
        <strain evidence="1 2">BisB5</strain>
    </source>
</reference>
<dbReference type="EMBL" id="CP000283">
    <property type="protein sequence ID" value="ABE40458.1"/>
    <property type="molecule type" value="Genomic_DNA"/>
</dbReference>
<dbReference type="HOGENOM" id="CLU_3366959_0_0_5"/>
<dbReference type="KEGG" id="rpd:RPD_3233"/>
<dbReference type="AlphaFoldDB" id="Q134N1"/>
<dbReference type="PROSITE" id="PS51257">
    <property type="entry name" value="PROKAR_LIPOPROTEIN"/>
    <property type="match status" value="1"/>
</dbReference>
<sequence length="35" mass="3713" precursor="true">MTTISKTRIDGMPIGLTLALLLACAVNLAALARWL</sequence>
<evidence type="ECO:0000313" key="1">
    <source>
        <dbReference type="EMBL" id="ABE40458.1"/>
    </source>
</evidence>